<dbReference type="EMBL" id="JBBMFL010000022">
    <property type="protein sequence ID" value="MEQ2546126.1"/>
    <property type="molecule type" value="Genomic_DNA"/>
</dbReference>
<protein>
    <recommendedName>
        <fullName evidence="3">DUF5689 domain-containing protein</fullName>
    </recommendedName>
</protein>
<proteinExistence type="predicted"/>
<comment type="caution">
    <text evidence="1">The sequence shown here is derived from an EMBL/GenBank/DDBJ whole genome shotgun (WGS) entry which is preliminary data.</text>
</comment>
<dbReference type="PROSITE" id="PS51257">
    <property type="entry name" value="PROKAR_LIPOPROTEIN"/>
    <property type="match status" value="1"/>
</dbReference>
<name>A0ABV1H0C3_9BACT</name>
<sequence>MEQIKSLYRIVLLPLLGGAMLAACEKDNGEETRVSEFGPVQKEYVTDWKSGTGSVSVLSNQPYDIALIDPDNGWLEIDTEGRGTHFTGDDKFGIRFDTNDGFPRMEGIRLWTRDRADTVYIKQEGFTNPELNFSTRSITVLGDGGQATAQLTTNLELEDLQQQIVYTSDDEGGWIRDLDISNGFLILQTDPNSDPEALRNARITLSYRDGWNRTTSSTVYITQANAKNEFGREISFGEVRDMPGVVNRDIFIEGRIISDIGNGNNGENPMKTQTSIDYTETYRTAYIQSLDGSQGFMIKTVTEDDNIFERYSKVRILLKGSTVKQEVDPDRYILENITSAMVMSSVSGSASDIPQKQKYYDELTDQDIYTWVTLLDCELPVRKGSLTPINEGYARSTGANRETKYPMLVRDRKGSSFYMLTNTTCKYRRDGQMLPYGSGNISGVVVHETHDRFVWNGEQGAGDIGRYQIRHLTREDIALEKDFSNSFSALLTEYRYGKLESKIFRPTTGDNGYLTFTHPDETSGNAGWGTSDPSYLGPVGNDYNLDKEGPTAGAHTGNVNGNGVIENGVQMCTSAGTNTDGKGNVSSEDFSAWTNKCQWWNTETDRSEAWLLHVSTEGVTTDVLSMQIAIQNRTIGGPRYIKVDWSEHGDNNRDDWNRITEFQVPDIVNWSLTQFWQCAGYKYIDIPLPLEMLGKNDICIRFSAANKKAGSVEEFDAETIGTGEIAFSYIGIRYNK</sequence>
<dbReference type="RefSeq" id="WP_026076464.1">
    <property type="nucleotide sequence ID" value="NZ_JBBMFL010000022.1"/>
</dbReference>
<evidence type="ECO:0000313" key="1">
    <source>
        <dbReference type="EMBL" id="MEQ2546126.1"/>
    </source>
</evidence>
<dbReference type="Proteomes" id="UP001460202">
    <property type="component" value="Unassembled WGS sequence"/>
</dbReference>
<reference evidence="1 2" key="1">
    <citation type="submission" date="2024-03" db="EMBL/GenBank/DDBJ databases">
        <title>Human intestinal bacterial collection.</title>
        <authorList>
            <person name="Pauvert C."/>
            <person name="Hitch T.C.A."/>
            <person name="Clavel T."/>
        </authorList>
    </citation>
    <scope>NUCLEOTIDE SEQUENCE [LARGE SCALE GENOMIC DNA]</scope>
    <source>
        <strain evidence="1 2">CLA-KB-H122</strain>
    </source>
</reference>
<evidence type="ECO:0000313" key="2">
    <source>
        <dbReference type="Proteomes" id="UP001460202"/>
    </source>
</evidence>
<organism evidence="1 2">
    <name type="scientific">Alistipes intestinihominis</name>
    <dbReference type="NCBI Taxonomy" id="3133172"/>
    <lineage>
        <taxon>Bacteria</taxon>
        <taxon>Pseudomonadati</taxon>
        <taxon>Bacteroidota</taxon>
        <taxon>Bacteroidia</taxon>
        <taxon>Bacteroidales</taxon>
        <taxon>Rikenellaceae</taxon>
        <taxon>Alistipes</taxon>
    </lineage>
</organism>
<accession>A0ABV1H0C3</accession>
<keyword evidence="2" id="KW-1185">Reference proteome</keyword>
<gene>
    <name evidence="1" type="ORF">WMO46_14360</name>
</gene>
<evidence type="ECO:0008006" key="3">
    <source>
        <dbReference type="Google" id="ProtNLM"/>
    </source>
</evidence>